<name>A0A222VLX4_9PSEU</name>
<dbReference type="KEGG" id="pmad:BAY61_07480"/>
<dbReference type="AlphaFoldDB" id="A0A222VLX4"/>
<accession>A0A222VLX4</accession>
<dbReference type="EMBL" id="FMZE01000002">
    <property type="protein sequence ID" value="SDC54281.1"/>
    <property type="molecule type" value="Genomic_DNA"/>
</dbReference>
<gene>
    <name evidence="1" type="ORF">SAMN05421630_102504</name>
</gene>
<evidence type="ECO:0000313" key="1">
    <source>
        <dbReference type="EMBL" id="SDC54281.1"/>
    </source>
</evidence>
<dbReference type="RefSeq" id="WP_091800290.1">
    <property type="nucleotide sequence ID" value="NZ_CP016353.1"/>
</dbReference>
<protein>
    <submittedName>
        <fullName evidence="1">Uncharacterized protein</fullName>
    </submittedName>
</protein>
<evidence type="ECO:0000313" key="2">
    <source>
        <dbReference type="Proteomes" id="UP000199494"/>
    </source>
</evidence>
<sequence length="313" mass="30610">MQVAGVLIGALAAAASVAGWWLLAGVVVAAALAYCARPDTASPELPDRSSRLLGGLGLASGVTRVVVFATVFAGYLVPGQPGPAVLGFVAVVTAATATGVVFAGYYRRWCSGLLLLAGVAFVLLCAAIAPVEVVGQAGQGVSFAGVLAAAALCFPMFAGLTGRAVAVGAVMASAVAAGALWQLGPVRLGLSPTSLRDVLAAADAAALGPLLGAVVVLATGSAALLALTGVRDSAATVFERSGRRDVLVVTALAGALTAALAVLLSPLGALLLAAAFTLAEACARALVAREARLPAVVTVAGTTVLFGALVFAL</sequence>
<reference evidence="1 2" key="1">
    <citation type="submission" date="2016-10" db="EMBL/GenBank/DDBJ databases">
        <authorList>
            <person name="de Groot N.N."/>
        </authorList>
    </citation>
    <scope>NUCLEOTIDE SEQUENCE [LARGE SCALE GENOMIC DNA]</scope>
    <source>
        <strain evidence="1 2">CGMCC 4.5506</strain>
    </source>
</reference>
<dbReference type="Proteomes" id="UP000199494">
    <property type="component" value="Unassembled WGS sequence"/>
</dbReference>
<organism evidence="1 2">
    <name type="scientific">Prauserella marina</name>
    <dbReference type="NCBI Taxonomy" id="530584"/>
    <lineage>
        <taxon>Bacteria</taxon>
        <taxon>Bacillati</taxon>
        <taxon>Actinomycetota</taxon>
        <taxon>Actinomycetes</taxon>
        <taxon>Pseudonocardiales</taxon>
        <taxon>Pseudonocardiaceae</taxon>
        <taxon>Prauserella</taxon>
    </lineage>
</organism>
<proteinExistence type="predicted"/>
<keyword evidence="2" id="KW-1185">Reference proteome</keyword>
<dbReference type="STRING" id="530584.SAMN05421630_102504"/>